<gene>
    <name evidence="2" type="ORF">TUBRATIS_000420</name>
</gene>
<feature type="transmembrane region" description="Helical" evidence="1">
    <location>
        <begin position="12"/>
        <end position="31"/>
    </location>
</feature>
<dbReference type="VEuPathDB" id="MicrosporidiaDB:TUBRATIS_000420"/>
<evidence type="ECO:0000256" key="1">
    <source>
        <dbReference type="SAM" id="Phobius"/>
    </source>
</evidence>
<name>A0A437AQF4_9MICR</name>
<keyword evidence="1" id="KW-0812">Transmembrane</keyword>
<dbReference type="SUPFAM" id="SSF53474">
    <property type="entry name" value="alpha/beta-Hydrolases"/>
    <property type="match status" value="1"/>
</dbReference>
<dbReference type="STRING" id="291195.A0A437AQF4"/>
<keyword evidence="3" id="KW-1185">Reference proteome</keyword>
<keyword evidence="1" id="KW-0472">Membrane</keyword>
<dbReference type="PANTHER" id="PTHR12277">
    <property type="entry name" value="ALPHA/BETA HYDROLASE DOMAIN-CONTAINING PROTEIN"/>
    <property type="match status" value="1"/>
</dbReference>
<dbReference type="PANTHER" id="PTHR12277:SF81">
    <property type="entry name" value="PROTEIN ABHD13"/>
    <property type="match status" value="1"/>
</dbReference>
<dbReference type="Gene3D" id="3.40.50.1820">
    <property type="entry name" value="alpha/beta hydrolase"/>
    <property type="match status" value="1"/>
</dbReference>
<organism evidence="2 3">
    <name type="scientific">Tubulinosema ratisbonensis</name>
    <dbReference type="NCBI Taxonomy" id="291195"/>
    <lineage>
        <taxon>Eukaryota</taxon>
        <taxon>Fungi</taxon>
        <taxon>Fungi incertae sedis</taxon>
        <taxon>Microsporidia</taxon>
        <taxon>Tubulinosematoidea</taxon>
        <taxon>Tubulinosematidae</taxon>
        <taxon>Tubulinosema</taxon>
    </lineage>
</organism>
<dbReference type="OrthoDB" id="2186193at2759"/>
<keyword evidence="1" id="KW-1133">Transmembrane helix</keyword>
<reference evidence="2 3" key="1">
    <citation type="submission" date="2018-10" db="EMBL/GenBank/DDBJ databases">
        <title>Draft genome sequence of the microsporidian Tubulinosema ratisbonensis.</title>
        <authorList>
            <person name="Polonais V."/>
            <person name="Peyretaillade E."/>
            <person name="Niehus S."/>
            <person name="Wawrzyniak I."/>
            <person name="Franchet A."/>
            <person name="Gaspin C."/>
            <person name="Reichstadt M."/>
            <person name="Belser C."/>
            <person name="Labadie K."/>
            <person name="Delbac F."/>
            <person name="Ferrandon D."/>
        </authorList>
    </citation>
    <scope>NUCLEOTIDE SEQUENCE [LARGE SCALE GENOMIC DNA]</scope>
    <source>
        <strain evidence="2 3">Franzen</strain>
    </source>
</reference>
<proteinExistence type="predicted"/>
<dbReference type="Proteomes" id="UP000282876">
    <property type="component" value="Unassembled WGS sequence"/>
</dbReference>
<dbReference type="AlphaFoldDB" id="A0A437AQF4"/>
<comment type="caution">
    <text evidence="2">The sequence shown here is derived from an EMBL/GenBank/DDBJ whole genome shotgun (WGS) entry which is preliminary data.</text>
</comment>
<sequence length="264" mass="31172">MHLRKSFKENSFKIVLNILIFLPLFSLLYLWHTFINQHELIYKLPVENFDNFFKKEDGEVFQVDNYKVYKFKSDKKVDLVFFHGSIVSSKILYKNLKKISLYANVWTYLLPKFGNNEKITEFTLLKSAFLVGNFVKQRSDKLILFGQSLGCNLALFVSYQLNLPVILENPFFNGQSFFKVKMNALHRFLMSSQFKNDYYLSNLKNKVFIFSAETEDVIDKEDTLRLSKINCTKYFILKGTTHMSMGKVNQYFEKTEEAIKESFN</sequence>
<accession>A0A437AQF4</accession>
<evidence type="ECO:0000313" key="2">
    <source>
        <dbReference type="EMBL" id="RVD93424.1"/>
    </source>
</evidence>
<dbReference type="EMBL" id="RCSS01000012">
    <property type="protein sequence ID" value="RVD93424.1"/>
    <property type="molecule type" value="Genomic_DNA"/>
</dbReference>
<dbReference type="InterPro" id="IPR029058">
    <property type="entry name" value="AB_hydrolase_fold"/>
</dbReference>
<protein>
    <submittedName>
        <fullName evidence="2">Monoacylglycerol lipase ABHD12-like</fullName>
    </submittedName>
</protein>
<evidence type="ECO:0000313" key="3">
    <source>
        <dbReference type="Proteomes" id="UP000282876"/>
    </source>
</evidence>